<feature type="compositionally biased region" description="Acidic residues" evidence="1">
    <location>
        <begin position="163"/>
        <end position="173"/>
    </location>
</feature>
<name>A0AAN6GQV5_9BASI</name>
<feature type="compositionally biased region" description="Basic and acidic residues" evidence="1">
    <location>
        <begin position="136"/>
        <end position="156"/>
    </location>
</feature>
<evidence type="ECO:0000256" key="1">
    <source>
        <dbReference type="SAM" id="MobiDB-lite"/>
    </source>
</evidence>
<dbReference type="Gene3D" id="1.10.510.10">
    <property type="entry name" value="Transferase(Phosphotransferase) domain 1"/>
    <property type="match status" value="1"/>
</dbReference>
<protein>
    <recommendedName>
        <fullName evidence="4">Protein kinase domain-containing protein</fullName>
    </recommendedName>
</protein>
<dbReference type="AlphaFoldDB" id="A0AAN6GQV5"/>
<dbReference type="Proteomes" id="UP001176517">
    <property type="component" value="Unassembled WGS sequence"/>
</dbReference>
<accession>A0AAN6GQV5</accession>
<comment type="caution">
    <text evidence="2">The sequence shown here is derived from an EMBL/GenBank/DDBJ whole genome shotgun (WGS) entry which is preliminary data.</text>
</comment>
<gene>
    <name evidence="2" type="ORF">OC846_002984</name>
</gene>
<feature type="region of interest" description="Disordered" evidence="1">
    <location>
        <begin position="133"/>
        <end position="174"/>
    </location>
</feature>
<dbReference type="SUPFAM" id="SSF56112">
    <property type="entry name" value="Protein kinase-like (PK-like)"/>
    <property type="match status" value="1"/>
</dbReference>
<evidence type="ECO:0000313" key="3">
    <source>
        <dbReference type="Proteomes" id="UP001176517"/>
    </source>
</evidence>
<organism evidence="2 3">
    <name type="scientific">Tilletia horrida</name>
    <dbReference type="NCBI Taxonomy" id="155126"/>
    <lineage>
        <taxon>Eukaryota</taxon>
        <taxon>Fungi</taxon>
        <taxon>Dikarya</taxon>
        <taxon>Basidiomycota</taxon>
        <taxon>Ustilaginomycotina</taxon>
        <taxon>Exobasidiomycetes</taxon>
        <taxon>Tilletiales</taxon>
        <taxon>Tilletiaceae</taxon>
        <taxon>Tilletia</taxon>
    </lineage>
</organism>
<reference evidence="2" key="1">
    <citation type="journal article" date="2023" name="PhytoFront">
        <title>Draft Genome Resources of Seven Strains of Tilletia horrida, Causal Agent of Kernel Smut of Rice.</title>
        <authorList>
            <person name="Khanal S."/>
            <person name="Antony Babu S."/>
            <person name="Zhou X.G."/>
        </authorList>
    </citation>
    <scope>NUCLEOTIDE SEQUENCE</scope>
    <source>
        <strain evidence="2">TX6</strain>
    </source>
</reference>
<dbReference type="EMBL" id="JAPDMZ010000066">
    <property type="protein sequence ID" value="KAK0552233.1"/>
    <property type="molecule type" value="Genomic_DNA"/>
</dbReference>
<dbReference type="InterPro" id="IPR011009">
    <property type="entry name" value="Kinase-like_dom_sf"/>
</dbReference>
<evidence type="ECO:0000313" key="2">
    <source>
        <dbReference type="EMBL" id="KAK0552233.1"/>
    </source>
</evidence>
<keyword evidence="3" id="KW-1185">Reference proteome</keyword>
<proteinExistence type="predicted"/>
<evidence type="ECO:0008006" key="4">
    <source>
        <dbReference type="Google" id="ProtNLM"/>
    </source>
</evidence>
<sequence length="446" mass="50047">MTAEAIRQEDSLLATIKADLPRLVREVLASRPGPINGTYLWVAIKDDPEHPKQPVLSLFGDHFRTIALPYLRDVGSTEYPGVPRVDLSAIHTFLSIPCDPVCEVLITLSTGTEPERLIFKTARLNSWFLEGMKGSGHSEPEANEPGKDSHEIESDSRSAGAASDDESQDEPGYDEIFHQGRSKAELDEIMRLQSHPSIIPAPAAIVTVNDPNQPEASPKFVGWLQVPFLSWSGEEVPGIPNGTKESARWRMKYGLDLCLGLQHMIREHQSFHTDLGLHNILLSGPPPNSRLMLMDFEHWNCWIGGDGLEPPEVDGWWDPVVSPDGKLSYVRREAQVEHEWDRIRFWTSEALERLYMISTAAMLGRILDCRFVYSWAKDRAIELGEGVICREAPQPGVDVARDKWEDLIPEQIRGAIQQCLLKDPLLRPNIDEMVSVLQTHAVLPDP</sequence>